<keyword evidence="3" id="KW-1185">Reference proteome</keyword>
<evidence type="ECO:0000256" key="1">
    <source>
        <dbReference type="SAM" id="MobiDB-lite"/>
    </source>
</evidence>
<accession>A0A2P4ZR00</accession>
<organism evidence="2 3">
    <name type="scientific">Trichoderma gamsii</name>
    <dbReference type="NCBI Taxonomy" id="398673"/>
    <lineage>
        <taxon>Eukaryota</taxon>
        <taxon>Fungi</taxon>
        <taxon>Dikarya</taxon>
        <taxon>Ascomycota</taxon>
        <taxon>Pezizomycotina</taxon>
        <taxon>Sordariomycetes</taxon>
        <taxon>Hypocreomycetidae</taxon>
        <taxon>Hypocreales</taxon>
        <taxon>Hypocreaceae</taxon>
        <taxon>Trichoderma</taxon>
    </lineage>
</organism>
<protein>
    <submittedName>
        <fullName evidence="2">Uncharacterized protein</fullName>
    </submittedName>
</protein>
<gene>
    <name evidence="2" type="ORF">TGAM01_v204228</name>
</gene>
<dbReference type="AlphaFoldDB" id="A0A2P4ZR00"/>
<evidence type="ECO:0000313" key="3">
    <source>
        <dbReference type="Proteomes" id="UP000054821"/>
    </source>
</evidence>
<reference evidence="2 3" key="1">
    <citation type="journal article" date="2016" name="Genome Announc.">
        <title>Draft Whole-Genome Sequence of Trichoderma gamsii T6085, a Promising Biocontrol Agent of Fusarium Head Blight on Wheat.</title>
        <authorList>
            <person name="Baroncelli R."/>
            <person name="Zapparata A."/>
            <person name="Piaggeschi G."/>
            <person name="Sarrocco S."/>
            <person name="Vannacci G."/>
        </authorList>
    </citation>
    <scope>NUCLEOTIDE SEQUENCE [LARGE SCALE GENOMIC DNA]</scope>
    <source>
        <strain evidence="2 3">T6085</strain>
    </source>
</reference>
<sequence>MNLVLPNHHHPLGNKLFGHHPCCRHHQTSNPATAAGSSGLEHSGAAALRRCITDNQAVLYEYRAILACDVSEARPFGRQADEEPDGDSQRVNGAAGPRPFPDEAGDAARCCHVDALSLACPGNVQISAVATAWRAMASPGLMVSDFATANLSRGGRTRHANFSPPVTRVEWNARAPGRGPGPATLPSGSGSFVPTWLGASCRSARHGTPPAFFAASSSSPVQSAVVVSTDLSGPLHLRSPLHPIQVATPSIVKPAVGKRKPWDD</sequence>
<proteinExistence type="predicted"/>
<dbReference type="Proteomes" id="UP000054821">
    <property type="component" value="Unassembled WGS sequence"/>
</dbReference>
<comment type="caution">
    <text evidence="2">The sequence shown here is derived from an EMBL/GenBank/DDBJ whole genome shotgun (WGS) entry which is preliminary data.</text>
</comment>
<name>A0A2P4ZR00_9HYPO</name>
<evidence type="ECO:0000313" key="2">
    <source>
        <dbReference type="EMBL" id="PON26727.1"/>
    </source>
</evidence>
<feature type="region of interest" description="Disordered" evidence="1">
    <location>
        <begin position="77"/>
        <end position="99"/>
    </location>
</feature>
<dbReference type="RefSeq" id="XP_018665165.1">
    <property type="nucleotide sequence ID" value="XM_018801850.1"/>
</dbReference>
<dbReference type="GeneID" id="29981933"/>
<dbReference type="EMBL" id="JPDN02000012">
    <property type="protein sequence ID" value="PON26727.1"/>
    <property type="molecule type" value="Genomic_DNA"/>
</dbReference>